<reference evidence="1 2" key="1">
    <citation type="submission" date="2024-06" db="EMBL/GenBank/DDBJ databases">
        <title>Sorghum-associated microbial communities from plants grown in Nebraska, USA.</title>
        <authorList>
            <person name="Schachtman D."/>
        </authorList>
    </citation>
    <scope>NUCLEOTIDE SEQUENCE [LARGE SCALE GENOMIC DNA]</scope>
    <source>
        <strain evidence="1 2">1757</strain>
    </source>
</reference>
<evidence type="ECO:0000313" key="1">
    <source>
        <dbReference type="EMBL" id="MET4569798.1"/>
    </source>
</evidence>
<dbReference type="Proteomes" id="UP001549251">
    <property type="component" value="Unassembled WGS sequence"/>
</dbReference>
<dbReference type="EMBL" id="JBEPSD010000002">
    <property type="protein sequence ID" value="MET4569798.1"/>
    <property type="molecule type" value="Genomic_DNA"/>
</dbReference>
<evidence type="ECO:0000313" key="2">
    <source>
        <dbReference type="Proteomes" id="UP001549251"/>
    </source>
</evidence>
<protein>
    <recommendedName>
        <fullName evidence="3">PRC-barrel domain-containing protein</fullName>
    </recommendedName>
</protein>
<keyword evidence="2" id="KW-1185">Reference proteome</keyword>
<evidence type="ECO:0008006" key="3">
    <source>
        <dbReference type="Google" id="ProtNLM"/>
    </source>
</evidence>
<comment type="caution">
    <text evidence="1">The sequence shown here is derived from an EMBL/GenBank/DDBJ whole genome shotgun (WGS) entry which is preliminary data.</text>
</comment>
<sequence>MAKAGRSAVRCSRRRNAKLQPAQLSQGDRIMHDQISEGFMVFVSDGAEGVGSVREIRHGLPELLVYIENAGDFVIPLSAVKAVHSDKVILDFDHLDLRLRDAIRHARDSEDPDYVSPASEDE</sequence>
<gene>
    <name evidence="1" type="ORF">ABIE04_002159</name>
</gene>
<accession>A0ABV2PY73</accession>
<proteinExistence type="predicted"/>
<organism evidence="1 2">
    <name type="scientific">Rhodanobacter soli</name>
    <dbReference type="NCBI Taxonomy" id="590609"/>
    <lineage>
        <taxon>Bacteria</taxon>
        <taxon>Pseudomonadati</taxon>
        <taxon>Pseudomonadota</taxon>
        <taxon>Gammaproteobacteria</taxon>
        <taxon>Lysobacterales</taxon>
        <taxon>Rhodanobacteraceae</taxon>
        <taxon>Rhodanobacter</taxon>
    </lineage>
</organism>
<name>A0ABV2PY73_9GAMM</name>